<evidence type="ECO:0000256" key="1">
    <source>
        <dbReference type="SAM" id="Phobius"/>
    </source>
</evidence>
<protein>
    <submittedName>
        <fullName evidence="2">Uncharacterized protein</fullName>
    </submittedName>
</protein>
<evidence type="ECO:0000313" key="3">
    <source>
        <dbReference type="Proteomes" id="UP000663844"/>
    </source>
</evidence>
<sequence length="171" mass="19257">MDTYGYIYEDNFNPMNPFENELSQNYRSCRFQGFKFIAYLRTGANYILVVTTSSPNIIGNFSILTSGPDNITLGRYTQILTSCFVGQKCQFYKKSIGVILDDILRDEIRSNMTMTDQSILVKVNAAITMIMFIGGLINSILSLLTFQNKDLRQVGCGIYLLASSITSFLTI</sequence>
<name>A0A819ML61_9BILA</name>
<gene>
    <name evidence="2" type="ORF">OXD698_LOCUS28385</name>
</gene>
<feature type="non-terminal residue" evidence="2">
    <location>
        <position position="1"/>
    </location>
</feature>
<organism evidence="2 3">
    <name type="scientific">Adineta steineri</name>
    <dbReference type="NCBI Taxonomy" id="433720"/>
    <lineage>
        <taxon>Eukaryota</taxon>
        <taxon>Metazoa</taxon>
        <taxon>Spiralia</taxon>
        <taxon>Gnathifera</taxon>
        <taxon>Rotifera</taxon>
        <taxon>Eurotatoria</taxon>
        <taxon>Bdelloidea</taxon>
        <taxon>Adinetida</taxon>
        <taxon>Adinetidae</taxon>
        <taxon>Adineta</taxon>
    </lineage>
</organism>
<evidence type="ECO:0000313" key="2">
    <source>
        <dbReference type="EMBL" id="CAF3980977.1"/>
    </source>
</evidence>
<comment type="caution">
    <text evidence="2">The sequence shown here is derived from an EMBL/GenBank/DDBJ whole genome shotgun (WGS) entry which is preliminary data.</text>
</comment>
<accession>A0A819ML61</accession>
<keyword evidence="1" id="KW-0812">Transmembrane</keyword>
<dbReference type="AlphaFoldDB" id="A0A819ML61"/>
<feature type="transmembrane region" description="Helical" evidence="1">
    <location>
        <begin position="119"/>
        <end position="145"/>
    </location>
</feature>
<keyword evidence="1" id="KW-0472">Membrane</keyword>
<keyword evidence="1" id="KW-1133">Transmembrane helix</keyword>
<dbReference type="Proteomes" id="UP000663844">
    <property type="component" value="Unassembled WGS sequence"/>
</dbReference>
<dbReference type="EMBL" id="CAJOAZ010003054">
    <property type="protein sequence ID" value="CAF3980977.1"/>
    <property type="molecule type" value="Genomic_DNA"/>
</dbReference>
<reference evidence="2" key="1">
    <citation type="submission" date="2021-02" db="EMBL/GenBank/DDBJ databases">
        <authorList>
            <person name="Nowell W R."/>
        </authorList>
    </citation>
    <scope>NUCLEOTIDE SEQUENCE</scope>
</reference>
<proteinExistence type="predicted"/>